<dbReference type="PANTHER" id="PTHR43048:SF3">
    <property type="entry name" value="METHYLMALONYL-COA EPIMERASE, MITOCHONDRIAL"/>
    <property type="match status" value="1"/>
</dbReference>
<dbReference type="GO" id="GO:0046872">
    <property type="term" value="F:metal ion binding"/>
    <property type="evidence" value="ECO:0007669"/>
    <property type="project" value="UniProtKB-KW"/>
</dbReference>
<dbReference type="PROSITE" id="PS51819">
    <property type="entry name" value="VOC"/>
    <property type="match status" value="1"/>
</dbReference>
<comment type="caution">
    <text evidence="4">The sequence shown here is derived from an EMBL/GenBank/DDBJ whole genome shotgun (WGS) entry which is preliminary data.</text>
</comment>
<proteinExistence type="inferred from homology"/>
<dbReference type="GO" id="GO:0004493">
    <property type="term" value="F:methylmalonyl-CoA epimerase activity"/>
    <property type="evidence" value="ECO:0007669"/>
    <property type="project" value="TreeGrafter"/>
</dbReference>
<accession>A0A2U1K109</accession>
<dbReference type="InterPro" id="IPR037523">
    <property type="entry name" value="VOC_core"/>
</dbReference>
<evidence type="ECO:0000256" key="2">
    <source>
        <dbReference type="ARBA" id="ARBA00022723"/>
    </source>
</evidence>
<dbReference type="OrthoDB" id="9788468at2"/>
<dbReference type="Gene3D" id="3.10.180.10">
    <property type="entry name" value="2,3-Dihydroxybiphenyl 1,2-Dioxygenase, domain 1"/>
    <property type="match status" value="1"/>
</dbReference>
<dbReference type="Pfam" id="PF13669">
    <property type="entry name" value="Glyoxalase_4"/>
    <property type="match status" value="1"/>
</dbReference>
<dbReference type="SUPFAM" id="SSF54593">
    <property type="entry name" value="Glyoxalase/Bleomycin resistance protein/Dihydroxybiphenyl dioxygenase"/>
    <property type="match status" value="1"/>
</dbReference>
<keyword evidence="5" id="KW-1185">Reference proteome</keyword>
<dbReference type="InterPro" id="IPR029068">
    <property type="entry name" value="Glyas_Bleomycin-R_OHBP_Dase"/>
</dbReference>
<evidence type="ECO:0000313" key="4">
    <source>
        <dbReference type="EMBL" id="PWA11161.1"/>
    </source>
</evidence>
<keyword evidence="2" id="KW-0479">Metal-binding</keyword>
<dbReference type="Proteomes" id="UP000245998">
    <property type="component" value="Unassembled WGS sequence"/>
</dbReference>
<evidence type="ECO:0000259" key="3">
    <source>
        <dbReference type="PROSITE" id="PS51819"/>
    </source>
</evidence>
<reference evidence="4 5" key="1">
    <citation type="submission" date="2018-04" db="EMBL/GenBank/DDBJ databases">
        <title>Camelliibacillus theae gen. nov., sp. nov., isolated from Pu'er tea.</title>
        <authorList>
            <person name="Niu L."/>
        </authorList>
    </citation>
    <scope>NUCLEOTIDE SEQUENCE [LARGE SCALE GENOMIC DNA]</scope>
    <source>
        <strain evidence="4 5">T8</strain>
    </source>
</reference>
<comment type="similarity">
    <text evidence="1">Belongs to the methylmalonyl-CoA epimerase family.</text>
</comment>
<evidence type="ECO:0000256" key="1">
    <source>
        <dbReference type="ARBA" id="ARBA00009308"/>
    </source>
</evidence>
<name>A0A2U1K109_9BACI</name>
<organism evidence="4 5">
    <name type="scientific">Pueribacillus theae</name>
    <dbReference type="NCBI Taxonomy" id="2171751"/>
    <lineage>
        <taxon>Bacteria</taxon>
        <taxon>Bacillati</taxon>
        <taxon>Bacillota</taxon>
        <taxon>Bacilli</taxon>
        <taxon>Bacillales</taxon>
        <taxon>Bacillaceae</taxon>
        <taxon>Pueribacillus</taxon>
    </lineage>
</organism>
<dbReference type="AlphaFoldDB" id="A0A2U1K109"/>
<protein>
    <recommendedName>
        <fullName evidence="3">VOC domain-containing protein</fullName>
    </recommendedName>
</protein>
<sequence length="149" mass="16821">MISIFIFITKEGLKVSKVTQVPYLAIAVKDLEKASRFFEEKFGGVVSEIGGVPSEGYRDIVVQVGDFHLYLMEPTSEESVIAKYIANHGEGIHHVCFCYPDYKEAVAQLRQENLNILDRTNFSFIHPKDAYGVLIELAPENNEPRAQKN</sequence>
<dbReference type="CDD" id="cd07249">
    <property type="entry name" value="MMCE"/>
    <property type="match status" value="1"/>
</dbReference>
<feature type="domain" description="VOC" evidence="3">
    <location>
        <begin position="20"/>
        <end position="149"/>
    </location>
</feature>
<dbReference type="EMBL" id="QCZG01000018">
    <property type="protein sequence ID" value="PWA11161.1"/>
    <property type="molecule type" value="Genomic_DNA"/>
</dbReference>
<dbReference type="InterPro" id="IPR017515">
    <property type="entry name" value="MeMalonyl-CoA_epimerase"/>
</dbReference>
<gene>
    <name evidence="4" type="ORF">DCC39_10005</name>
</gene>
<dbReference type="GO" id="GO:0046491">
    <property type="term" value="P:L-methylmalonyl-CoA metabolic process"/>
    <property type="evidence" value="ECO:0007669"/>
    <property type="project" value="TreeGrafter"/>
</dbReference>
<evidence type="ECO:0000313" key="5">
    <source>
        <dbReference type="Proteomes" id="UP000245998"/>
    </source>
</evidence>
<dbReference type="InterPro" id="IPR051785">
    <property type="entry name" value="MMCE/EMCE_epimerase"/>
</dbReference>
<dbReference type="PANTHER" id="PTHR43048">
    <property type="entry name" value="METHYLMALONYL-COA EPIMERASE"/>
    <property type="match status" value="1"/>
</dbReference>